<name>A0ABD3A2B9_9GENT</name>
<feature type="region of interest" description="Disordered" evidence="1">
    <location>
        <begin position="277"/>
        <end position="298"/>
    </location>
</feature>
<organism evidence="2 3">
    <name type="scientific">Cinchona calisaya</name>
    <dbReference type="NCBI Taxonomy" id="153742"/>
    <lineage>
        <taxon>Eukaryota</taxon>
        <taxon>Viridiplantae</taxon>
        <taxon>Streptophyta</taxon>
        <taxon>Embryophyta</taxon>
        <taxon>Tracheophyta</taxon>
        <taxon>Spermatophyta</taxon>
        <taxon>Magnoliopsida</taxon>
        <taxon>eudicotyledons</taxon>
        <taxon>Gunneridae</taxon>
        <taxon>Pentapetalae</taxon>
        <taxon>asterids</taxon>
        <taxon>lamiids</taxon>
        <taxon>Gentianales</taxon>
        <taxon>Rubiaceae</taxon>
        <taxon>Cinchonoideae</taxon>
        <taxon>Cinchoneae</taxon>
        <taxon>Cinchona</taxon>
    </lineage>
</organism>
<feature type="compositionally biased region" description="Basic and acidic residues" evidence="1">
    <location>
        <begin position="288"/>
        <end position="298"/>
    </location>
</feature>
<proteinExistence type="predicted"/>
<evidence type="ECO:0000313" key="3">
    <source>
        <dbReference type="Proteomes" id="UP001630127"/>
    </source>
</evidence>
<protein>
    <submittedName>
        <fullName evidence="2">Uncharacterized protein</fullName>
    </submittedName>
</protein>
<evidence type="ECO:0000256" key="1">
    <source>
        <dbReference type="SAM" id="MobiDB-lite"/>
    </source>
</evidence>
<feature type="region of interest" description="Disordered" evidence="1">
    <location>
        <begin position="93"/>
        <end position="116"/>
    </location>
</feature>
<evidence type="ECO:0000313" key="2">
    <source>
        <dbReference type="EMBL" id="KAL3524670.1"/>
    </source>
</evidence>
<feature type="compositionally biased region" description="Basic and acidic residues" evidence="1">
    <location>
        <begin position="9"/>
        <end position="21"/>
    </location>
</feature>
<gene>
    <name evidence="2" type="ORF">ACH5RR_013042</name>
</gene>
<dbReference type="EMBL" id="JBJUIK010000006">
    <property type="protein sequence ID" value="KAL3524670.1"/>
    <property type="molecule type" value="Genomic_DNA"/>
</dbReference>
<reference evidence="2 3" key="1">
    <citation type="submission" date="2024-11" db="EMBL/GenBank/DDBJ databases">
        <title>A near-complete genome assembly of Cinchona calisaya.</title>
        <authorList>
            <person name="Lian D.C."/>
            <person name="Zhao X.W."/>
            <person name="Wei L."/>
        </authorList>
    </citation>
    <scope>NUCLEOTIDE SEQUENCE [LARGE SCALE GENOMIC DNA]</scope>
    <source>
        <tissue evidence="2">Nenye</tissue>
    </source>
</reference>
<sequence>MGENWEGNGSRDKSMGDREWWEGDGDFVIKGRLPKKTSKPLGVEPSKPLGEVASGLSIADKVLIPSTPNGVTDLSNGVNPSIEAVPQVVKPTMDGQELECQPVSNSSQTDESKVNDPQSVEVHKPLLADSIHPEIIHVDEAQAVHQAVRSKYGKDGCLGLDNHDNQDLPPYDQVKADLVLVMEENAPSSMESSTNIFKSEVISDPIHTKLNFQIIYDEFFRKLKSRTKKQAQNPDLPALDSLSDSETGELVFVTHHQEVASFQDMDKRLGAVVSCPVSTKKRKGRGKTSLDVKKNNSY</sequence>
<accession>A0ABD3A2B9</accession>
<dbReference type="Proteomes" id="UP001630127">
    <property type="component" value="Unassembled WGS sequence"/>
</dbReference>
<keyword evidence="3" id="KW-1185">Reference proteome</keyword>
<comment type="caution">
    <text evidence="2">The sequence shown here is derived from an EMBL/GenBank/DDBJ whole genome shotgun (WGS) entry which is preliminary data.</text>
</comment>
<dbReference type="AlphaFoldDB" id="A0ABD3A2B9"/>
<feature type="region of interest" description="Disordered" evidence="1">
    <location>
        <begin position="1"/>
        <end position="50"/>
    </location>
</feature>